<feature type="domain" description="Fibronectin type-III" evidence="10">
    <location>
        <begin position="884"/>
        <end position="970"/>
    </location>
</feature>
<feature type="region of interest" description="Disordered" evidence="9">
    <location>
        <begin position="563"/>
        <end position="582"/>
    </location>
</feature>
<keyword evidence="2" id="KW-0964">Secreted</keyword>
<feature type="compositionally biased region" description="Basic and acidic residues" evidence="9">
    <location>
        <begin position="85"/>
        <end position="95"/>
    </location>
</feature>
<name>A0A9Q1IV03_SYNKA</name>
<dbReference type="InterPro" id="IPR036116">
    <property type="entry name" value="FN3_sf"/>
</dbReference>
<reference evidence="12" key="1">
    <citation type="journal article" date="2023" name="Science">
        <title>Genome structures resolve the early diversification of teleost fishes.</title>
        <authorList>
            <person name="Parey E."/>
            <person name="Louis A."/>
            <person name="Montfort J."/>
            <person name="Bouchez O."/>
            <person name="Roques C."/>
            <person name="Iampietro C."/>
            <person name="Lluch J."/>
            <person name="Castinel A."/>
            <person name="Donnadieu C."/>
            <person name="Desvignes T."/>
            <person name="Floi Bucao C."/>
            <person name="Jouanno E."/>
            <person name="Wen M."/>
            <person name="Mejri S."/>
            <person name="Dirks R."/>
            <person name="Jansen H."/>
            <person name="Henkel C."/>
            <person name="Chen W.J."/>
            <person name="Zahm M."/>
            <person name="Cabau C."/>
            <person name="Klopp C."/>
            <person name="Thompson A.W."/>
            <person name="Robinson-Rechavi M."/>
            <person name="Braasch I."/>
            <person name="Lecointre G."/>
            <person name="Bobe J."/>
            <person name="Postlethwait J.H."/>
            <person name="Berthelot C."/>
            <person name="Roest Crollius H."/>
            <person name="Guiguen Y."/>
        </authorList>
    </citation>
    <scope>NUCLEOTIDE SEQUENCE</scope>
    <source>
        <strain evidence="12">WJC10195</strain>
    </source>
</reference>
<feature type="region of interest" description="Disordered" evidence="9">
    <location>
        <begin position="34"/>
        <end position="58"/>
    </location>
</feature>
<accession>A0A9Q1IV03</accession>
<dbReference type="CDD" id="cd00087">
    <property type="entry name" value="FReD"/>
    <property type="match status" value="1"/>
</dbReference>
<evidence type="ECO:0000256" key="6">
    <source>
        <dbReference type="ARBA" id="ARBA00023125"/>
    </source>
</evidence>
<dbReference type="InterPro" id="IPR002181">
    <property type="entry name" value="Fibrinogen_a/b/g_C_dom"/>
</dbReference>
<feature type="region of interest" description="Disordered" evidence="9">
    <location>
        <begin position="1222"/>
        <end position="1246"/>
    </location>
</feature>
<feature type="region of interest" description="Disordered" evidence="9">
    <location>
        <begin position="85"/>
        <end position="107"/>
    </location>
</feature>
<dbReference type="CDD" id="cd00063">
    <property type="entry name" value="FN3"/>
    <property type="match status" value="15"/>
</dbReference>
<dbReference type="SMART" id="SM00060">
    <property type="entry name" value="FN3"/>
    <property type="match status" value="15"/>
</dbReference>
<keyword evidence="3" id="KW-0245">EGF-like domain</keyword>
<feature type="domain" description="Fibronectin type-III" evidence="10">
    <location>
        <begin position="1062"/>
        <end position="1151"/>
    </location>
</feature>
<dbReference type="Pfam" id="PF00147">
    <property type="entry name" value="Fibrinogen_C"/>
    <property type="match status" value="1"/>
</dbReference>
<dbReference type="SUPFAM" id="SSF47823">
    <property type="entry name" value="lambda integrase-like, N-terminal domain"/>
    <property type="match status" value="1"/>
</dbReference>
<dbReference type="PROSITE" id="PS50853">
    <property type="entry name" value="FN3"/>
    <property type="match status" value="13"/>
</dbReference>
<gene>
    <name evidence="12" type="ORF">SKAU_G00221090</name>
</gene>
<dbReference type="InterPro" id="IPR003961">
    <property type="entry name" value="FN3_dom"/>
</dbReference>
<keyword evidence="7" id="KW-1015">Disulfide bond</keyword>
<dbReference type="Gene3D" id="2.60.40.10">
    <property type="entry name" value="Immunoglobulins"/>
    <property type="match status" value="15"/>
</dbReference>
<feature type="domain" description="Fibronectin type-III" evidence="10">
    <location>
        <begin position="971"/>
        <end position="1061"/>
    </location>
</feature>
<feature type="domain" description="Fibronectin type-III" evidence="10">
    <location>
        <begin position="313"/>
        <end position="405"/>
    </location>
</feature>
<evidence type="ECO:0000256" key="3">
    <source>
        <dbReference type="ARBA" id="ARBA00022536"/>
    </source>
</evidence>
<dbReference type="InterPro" id="IPR014716">
    <property type="entry name" value="Fibrinogen_a/b/g_C_1"/>
</dbReference>
<evidence type="ECO:0000259" key="11">
    <source>
        <dbReference type="PROSITE" id="PS51406"/>
    </source>
</evidence>
<organism evidence="12 13">
    <name type="scientific">Synaphobranchus kaupii</name>
    <name type="common">Kaup's arrowtooth eel</name>
    <dbReference type="NCBI Taxonomy" id="118154"/>
    <lineage>
        <taxon>Eukaryota</taxon>
        <taxon>Metazoa</taxon>
        <taxon>Chordata</taxon>
        <taxon>Craniata</taxon>
        <taxon>Vertebrata</taxon>
        <taxon>Euteleostomi</taxon>
        <taxon>Actinopterygii</taxon>
        <taxon>Neopterygii</taxon>
        <taxon>Teleostei</taxon>
        <taxon>Anguilliformes</taxon>
        <taxon>Synaphobranchidae</taxon>
        <taxon>Synaphobranchus</taxon>
    </lineage>
</organism>
<dbReference type="GO" id="GO:0003677">
    <property type="term" value="F:DNA binding"/>
    <property type="evidence" value="ECO:0007669"/>
    <property type="project" value="UniProtKB-KW"/>
</dbReference>
<dbReference type="EMBL" id="JAINUF010000007">
    <property type="protein sequence ID" value="KAJ8354542.1"/>
    <property type="molecule type" value="Genomic_DNA"/>
</dbReference>
<evidence type="ECO:0000256" key="9">
    <source>
        <dbReference type="SAM" id="MobiDB-lite"/>
    </source>
</evidence>
<keyword evidence="6" id="KW-0238">DNA-binding</keyword>
<feature type="domain" description="Fibronectin type-III" evidence="10">
    <location>
        <begin position="674"/>
        <end position="763"/>
    </location>
</feature>
<dbReference type="SMART" id="SM00186">
    <property type="entry name" value="FBG"/>
    <property type="match status" value="1"/>
</dbReference>
<dbReference type="NCBIfam" id="NF040941">
    <property type="entry name" value="GGGWT_bact"/>
    <property type="match status" value="1"/>
</dbReference>
<evidence type="ECO:0000256" key="2">
    <source>
        <dbReference type="ARBA" id="ARBA00022530"/>
    </source>
</evidence>
<evidence type="ECO:0008006" key="14">
    <source>
        <dbReference type="Google" id="ProtNLM"/>
    </source>
</evidence>
<feature type="domain" description="Fibronectin type-III" evidence="10">
    <location>
        <begin position="1239"/>
        <end position="1331"/>
    </location>
</feature>
<feature type="domain" description="Fibronectin type-III" evidence="10">
    <location>
        <begin position="581"/>
        <end position="673"/>
    </location>
</feature>
<dbReference type="Pfam" id="PF00041">
    <property type="entry name" value="fn3"/>
    <property type="match status" value="15"/>
</dbReference>
<dbReference type="Gene3D" id="1.10.150.130">
    <property type="match status" value="1"/>
</dbReference>
<dbReference type="InterPro" id="IPR013783">
    <property type="entry name" value="Ig-like_fold"/>
</dbReference>
<dbReference type="InterPro" id="IPR036056">
    <property type="entry name" value="Fibrinogen-like_C"/>
</dbReference>
<feature type="domain" description="Fibronectin type-III" evidence="10">
    <location>
        <begin position="1332"/>
        <end position="1421"/>
    </location>
</feature>
<feature type="compositionally biased region" description="Polar residues" evidence="9">
    <location>
        <begin position="572"/>
        <end position="582"/>
    </location>
</feature>
<dbReference type="PANTHER" id="PTHR46708">
    <property type="entry name" value="TENASCIN"/>
    <property type="match status" value="1"/>
</dbReference>
<feature type="domain" description="Fibronectin type-III" evidence="10">
    <location>
        <begin position="1617"/>
        <end position="1704"/>
    </location>
</feature>
<comment type="subcellular location">
    <subcellularLocation>
        <location evidence="1">Secreted</location>
        <location evidence="1">Extracellular space</location>
        <location evidence="1">Extracellular matrix</location>
    </subcellularLocation>
</comment>
<dbReference type="FunFam" id="3.90.215.10:FF:000001">
    <property type="entry name" value="Tenascin isoform 1"/>
    <property type="match status" value="1"/>
</dbReference>
<dbReference type="SUPFAM" id="SSF49265">
    <property type="entry name" value="Fibronectin type III"/>
    <property type="match status" value="8"/>
</dbReference>
<dbReference type="PANTHER" id="PTHR46708:SF1">
    <property type="entry name" value="TENASCIN"/>
    <property type="match status" value="1"/>
</dbReference>
<comment type="caution">
    <text evidence="12">The sequence shown here is derived from an EMBL/GenBank/DDBJ whole genome shotgun (WGS) entry which is preliminary data.</text>
</comment>
<feature type="domain" description="Fibronectin type-III" evidence="10">
    <location>
        <begin position="1524"/>
        <end position="1611"/>
    </location>
</feature>
<keyword evidence="5" id="KW-0677">Repeat</keyword>
<keyword evidence="8" id="KW-0325">Glycoprotein</keyword>
<dbReference type="InterPro" id="IPR010998">
    <property type="entry name" value="Integrase_recombinase_N"/>
</dbReference>
<dbReference type="PROSITE" id="PS51406">
    <property type="entry name" value="FIBRINOGEN_C_2"/>
    <property type="match status" value="1"/>
</dbReference>
<evidence type="ECO:0000256" key="5">
    <source>
        <dbReference type="ARBA" id="ARBA00022737"/>
    </source>
</evidence>
<dbReference type="FunFam" id="2.60.40.10:FF:000099">
    <property type="entry name" value="Fibronectin 1"/>
    <property type="match status" value="1"/>
</dbReference>
<evidence type="ECO:0000259" key="10">
    <source>
        <dbReference type="PROSITE" id="PS50853"/>
    </source>
</evidence>
<keyword evidence="4" id="KW-0732">Signal</keyword>
<evidence type="ECO:0000256" key="7">
    <source>
        <dbReference type="ARBA" id="ARBA00023157"/>
    </source>
</evidence>
<dbReference type="SUPFAM" id="SSF56496">
    <property type="entry name" value="Fibrinogen C-terminal domain-like"/>
    <property type="match status" value="1"/>
</dbReference>
<sequence>MEERKGFHKSLQSLYNGPLCCPRCQRLWSRSTSSPSALHSAKSPLSAPTRASSEKGVFARSQWPTSTVTSQHFVFKNKNLTDASRLRAEGAENKEKRKYPSSLSHKREEKSAVLPFLSEAGEETAVYQAATRGRQRPRGAGVDFPPATPAACALGSARERMNLHAVGLPLRVINTIQSARATSTRTLYDLKWRVFEKWCEEKHVVSFQCSVAEVLCFLQEMLDKGRAFSTIKDYGRVVLKANPAFIPKVINPAYSCSSVELRAFHPPPFSSQEESRLNALCPVRAFRVYVDRTKGFRKSDQLFVSWASTHRVPIGSVHLQSRAIADSSVTLFWTQPSVQYSTYHITFKSQREGDEMITAKVGGRLTSFTQTGLAAGQKYKVSIRGERDGKMGPESTTEFTTALSGSIYFHTRDATESSITLFWAQPSVQYSTYHIAFKSQREGDEMITAKVGGRLTSFTQSGLAAGQKYKVSIKGERDGKMGPEGNTEFTTAGSLYLRSRDITASTVTLSWTQPSVQYSTYHITFKSQREGDEMITAKVGGRLTSFTQTGLAAGQKYKVSIRGERDGKMGPDSNTEFTTAPSGSVHIRSRDITESTVTLSWTQPSVQYSTYHITFKSQREGDEMITAKVGGRLTSFTQTGLAAGQKYKVSIRGERDGKMGPDSNTEFTTAPSGSVHLRSRDITDSSVTLFWTQPSVQYSTYHITFKSQREGDKMITNKVGGRISSFTQTGLAAGQKYKVSIRGERDGKMGQESMTEFTTALSGSIYFHIRDVTESTITLFWTPPSIQYSTYHITFKSQSSDVTESSVTLFWTQPSVQYSTYHITFKSQREGDEMITAKVGGRLTSFTQTGLAAGQKYKVSIRGERDGKMGPDSNTEFTTAPSGSVHLRSRAITDSSVTLFWTQPSVQYSTYHITFKSQREADEMITAKVGGRPTSFTQIGLVAGQKYKVSIRGERDGKMGPESTTEFTTAGSLYLRSRDITESTVTLSWTQPSVQYSTYHITFKSQREGDEMIAAKVGGRLTSFTQTGLAAGQKYKVSIRGERDGKMGPESNTEFTTAPSGSVHLRSRDITDSSVTLFWTQPSVQYSTYHITFKSQREADEMITAKVGGRLTSFTQIGLVAGQKYKVSIKGERDGKMGPESTTEFTTAPSGSIYFHTRDVTESSITLFWTQPSVQYSTYHIAFKSQRQGDKMIAANIEGRLTSITQTGLAAGQKYKVSIRGERDGKMGPESTTEFSTAPSGSVHLRSRDVTESSVTLFWTQPSVQYSTYHITFKSQKEGDKMLTEKIEGRLTSFTQTGLAAGQKYKVSIRGERDGKMGPESTTEFTAAPSGSILIRSRDVTESSVTLFWTQPSVQYSTYHITFKSQKEGDEKITAKVRGRLTSFTQTGLAAGQKYKVSIRGERDGKMGPESTTEFSTGLQSKIHHFTITTGPESPSELLFSNVTDSSLSVSWTKPKSPITGFKITYTHTEDGESTSVSVDAKHSSVTLSQLSPGSSYEVIVVSVLGLKESDPVKGLVITAPDPPTGLRAVNVTDTKALLVWKPALATVDRYIIIFGSERVPAMTVKVSGNNAEHQLKGLHSGTVYTVTVTSQLDSLQSTRTTTTFTTAGSGIRREEVPQEMTVSQVTPRSVVLSWKSPNMAVTSYRLTYQRAGQRAKEVILASTVTKFKLTGLSPSSKYTLRVQGERNGRHIAVIATEFKTGSLRFPFPTDCSQELLNGMQQSGEVEVFPAGRHGRPVRVYCDMETDGGGWTVFQRRMNGETNFFRGWSDYSYGFGNLSREFWLGNEHIHNLTILRPMALRVDLHAGAQSYAHYSFFYIDGQRKHYALRVSGYSGTAGDSMRYYNGRPFSTHDKDPLPFITNGATSYRGGWWHKNCHKANMNGLYNTGTTHQGVIWTDWKGQDFSIPFTEMKLRPASFPSRTHS</sequence>
<dbReference type="OrthoDB" id="6130531at2759"/>
<evidence type="ECO:0000313" key="13">
    <source>
        <dbReference type="Proteomes" id="UP001152622"/>
    </source>
</evidence>
<evidence type="ECO:0000256" key="8">
    <source>
        <dbReference type="ARBA" id="ARBA00023180"/>
    </source>
</evidence>
<feature type="domain" description="Fibronectin type-III" evidence="10">
    <location>
        <begin position="493"/>
        <end position="580"/>
    </location>
</feature>
<feature type="domain" description="Fibrinogen C-terminal" evidence="11">
    <location>
        <begin position="1703"/>
        <end position="1917"/>
    </location>
</feature>
<feature type="compositionally biased region" description="Polar residues" evidence="9">
    <location>
        <begin position="1230"/>
        <end position="1240"/>
    </location>
</feature>
<feature type="domain" description="Fibronectin type-III" evidence="10">
    <location>
        <begin position="793"/>
        <end position="883"/>
    </location>
</feature>
<dbReference type="InterPro" id="IPR050991">
    <property type="entry name" value="ECM_Regulatory_Proteins"/>
</dbReference>
<dbReference type="Proteomes" id="UP001152622">
    <property type="component" value="Chromosome 7"/>
</dbReference>
<keyword evidence="2" id="KW-0272">Extracellular matrix</keyword>
<evidence type="ECO:0000256" key="1">
    <source>
        <dbReference type="ARBA" id="ARBA00004498"/>
    </source>
</evidence>
<evidence type="ECO:0000256" key="4">
    <source>
        <dbReference type="ARBA" id="ARBA00022729"/>
    </source>
</evidence>
<keyword evidence="13" id="KW-1185">Reference proteome</keyword>
<feature type="domain" description="Fibronectin type-III" evidence="10">
    <location>
        <begin position="1434"/>
        <end position="1523"/>
    </location>
</feature>
<proteinExistence type="predicted"/>
<evidence type="ECO:0000313" key="12">
    <source>
        <dbReference type="EMBL" id="KAJ8354542.1"/>
    </source>
</evidence>
<protein>
    <recommendedName>
        <fullName evidence="14">Tenascin</fullName>
    </recommendedName>
</protein>
<dbReference type="Gene3D" id="3.90.215.10">
    <property type="entry name" value="Gamma Fibrinogen, chain A, domain 1"/>
    <property type="match status" value="1"/>
</dbReference>